<gene>
    <name evidence="2" type="ordered locus">RD1_3289</name>
</gene>
<dbReference type="Gene3D" id="3.40.50.300">
    <property type="entry name" value="P-loop containing nucleotide triphosphate hydrolases"/>
    <property type="match status" value="1"/>
</dbReference>
<evidence type="ECO:0000313" key="2">
    <source>
        <dbReference type="EMBL" id="ABG32790.1"/>
    </source>
</evidence>
<dbReference type="AlphaFoldDB" id="Q163Q3"/>
<evidence type="ECO:0000313" key="3">
    <source>
        <dbReference type="Proteomes" id="UP000007029"/>
    </source>
</evidence>
<accession>Q163Q3</accession>
<dbReference type="InterPro" id="IPR027417">
    <property type="entry name" value="P-loop_NTPase"/>
</dbReference>
<evidence type="ECO:0008006" key="4">
    <source>
        <dbReference type="Google" id="ProtNLM"/>
    </source>
</evidence>
<dbReference type="SUPFAM" id="SSF52540">
    <property type="entry name" value="P-loop containing nucleoside triphosphate hydrolases"/>
    <property type="match status" value="1"/>
</dbReference>
<sequence>MSHVLDHPKSGSFTGFDARFKSVGCLFFVVGAQKSGTTWLNKYLREHANAAVPQWKENNFWNMVEGYPDPGAMLMEQKKLREEKGFFQRFKEKATMSRADTRKQQGITLALAAADDPNPPYSAYADLLLENCTADTKAMGEVCPAYAFLKPATYAEMARLSDNVRFIYLMRDPVSRFISSVRHSLRNSVGATGIDSDSLSAAIHAHLGMSANGRRPIGHSQYHRTLANLDAAVAPENTSLIFFEEMFAQDKIEELCAFLNIPYKPGKVDRVVHRGAGGEVEVSEDDRRMIANALAPVYDFMLARFDGNLPDKWLKSAALRNSVSG</sequence>
<evidence type="ECO:0000256" key="1">
    <source>
        <dbReference type="ARBA" id="ARBA00022679"/>
    </source>
</evidence>
<proteinExistence type="predicted"/>
<protein>
    <recommendedName>
        <fullName evidence="4">Sulfotransferase</fullName>
    </recommendedName>
</protein>
<name>Q163Q3_ROSDO</name>
<dbReference type="PANTHER" id="PTHR10605:SF56">
    <property type="entry name" value="BIFUNCTIONAL HEPARAN SULFATE N-DEACETYLASE_N-SULFOTRANSFERASE"/>
    <property type="match status" value="1"/>
</dbReference>
<dbReference type="GO" id="GO:0008146">
    <property type="term" value="F:sulfotransferase activity"/>
    <property type="evidence" value="ECO:0007669"/>
    <property type="project" value="InterPro"/>
</dbReference>
<dbReference type="InterPro" id="IPR037359">
    <property type="entry name" value="NST/OST"/>
</dbReference>
<dbReference type="Proteomes" id="UP000007029">
    <property type="component" value="Chromosome"/>
</dbReference>
<dbReference type="HOGENOM" id="CLU_017703_3_1_5"/>
<dbReference type="STRING" id="375451.RD1_3289"/>
<keyword evidence="3" id="KW-1185">Reference proteome</keyword>
<dbReference type="EMBL" id="CP000362">
    <property type="protein sequence ID" value="ABG32790.1"/>
    <property type="molecule type" value="Genomic_DNA"/>
</dbReference>
<reference evidence="2 3" key="1">
    <citation type="journal article" date="2007" name="J. Bacteriol.">
        <title>The complete genome sequence of Roseobacter denitrificans reveals a mixotrophic rather than photosynthetic metabolism.</title>
        <authorList>
            <person name="Swingley W.D."/>
            <person name="Sadekar S."/>
            <person name="Mastrian S.D."/>
            <person name="Matthies H.J."/>
            <person name="Hao J."/>
            <person name="Ramos H."/>
            <person name="Acharya C.R."/>
            <person name="Conrad A.L."/>
            <person name="Taylor H.L."/>
            <person name="Dejesa L.C."/>
            <person name="Shah M.K."/>
            <person name="O'huallachain M.E."/>
            <person name="Lince M.T."/>
            <person name="Blankenship R.E."/>
            <person name="Beatty J.T."/>
            <person name="Touchman J.W."/>
        </authorList>
    </citation>
    <scope>NUCLEOTIDE SEQUENCE [LARGE SCALE GENOMIC DNA]</scope>
    <source>
        <strain evidence="3">ATCC 33942 / OCh 114</strain>
    </source>
</reference>
<dbReference type="KEGG" id="rde:RD1_3289"/>
<organism evidence="2 3">
    <name type="scientific">Roseobacter denitrificans (strain ATCC 33942 / OCh 114)</name>
    <name type="common">Erythrobacter sp. (strain OCh 114)</name>
    <name type="synonym">Roseobacter denitrificans</name>
    <dbReference type="NCBI Taxonomy" id="375451"/>
    <lineage>
        <taxon>Bacteria</taxon>
        <taxon>Pseudomonadati</taxon>
        <taxon>Pseudomonadota</taxon>
        <taxon>Alphaproteobacteria</taxon>
        <taxon>Rhodobacterales</taxon>
        <taxon>Roseobacteraceae</taxon>
        <taxon>Roseobacter</taxon>
    </lineage>
</organism>
<dbReference type="RefSeq" id="WP_011569406.1">
    <property type="nucleotide sequence ID" value="NC_008209.1"/>
</dbReference>
<dbReference type="eggNOG" id="ENOG5031YEN">
    <property type="taxonomic scope" value="Bacteria"/>
</dbReference>
<dbReference type="Pfam" id="PF13469">
    <property type="entry name" value="Sulfotransfer_3"/>
    <property type="match status" value="1"/>
</dbReference>
<dbReference type="OrthoDB" id="981508at2"/>
<dbReference type="PANTHER" id="PTHR10605">
    <property type="entry name" value="HEPARAN SULFATE SULFOTRANSFERASE"/>
    <property type="match status" value="1"/>
</dbReference>
<keyword evidence="1" id="KW-0808">Transferase</keyword>